<evidence type="ECO:0000256" key="7">
    <source>
        <dbReference type="NCBIfam" id="TIGR01068"/>
    </source>
</evidence>
<organism evidence="9 10">
    <name type="scientific">Sphingomonas tagetis</name>
    <dbReference type="NCBI Taxonomy" id="2949092"/>
    <lineage>
        <taxon>Bacteria</taxon>
        <taxon>Pseudomonadati</taxon>
        <taxon>Pseudomonadota</taxon>
        <taxon>Alphaproteobacteria</taxon>
        <taxon>Sphingomonadales</taxon>
        <taxon>Sphingomonadaceae</taxon>
        <taxon>Sphingomonas</taxon>
    </lineage>
</organism>
<dbReference type="AlphaFoldDB" id="A0A9X2KLF4"/>
<dbReference type="PANTHER" id="PTHR45663:SF11">
    <property type="entry name" value="GEO12009P1"/>
    <property type="match status" value="1"/>
</dbReference>
<dbReference type="RefSeq" id="WP_254292466.1">
    <property type="nucleotide sequence ID" value="NZ_JAMLDX010000004.1"/>
</dbReference>
<comment type="similarity">
    <text evidence="1">Belongs to the thioredoxin family.</text>
</comment>
<dbReference type="PRINTS" id="PR00421">
    <property type="entry name" value="THIOREDOXIN"/>
</dbReference>
<evidence type="ECO:0000256" key="3">
    <source>
        <dbReference type="ARBA" id="ARBA00022723"/>
    </source>
</evidence>
<evidence type="ECO:0000256" key="4">
    <source>
        <dbReference type="ARBA" id="ARBA00022982"/>
    </source>
</evidence>
<dbReference type="GO" id="GO:0005737">
    <property type="term" value="C:cytoplasm"/>
    <property type="evidence" value="ECO:0007669"/>
    <property type="project" value="TreeGrafter"/>
</dbReference>
<evidence type="ECO:0000313" key="10">
    <source>
        <dbReference type="Proteomes" id="UP001139451"/>
    </source>
</evidence>
<keyword evidence="6" id="KW-0676">Redox-active center</keyword>
<dbReference type="EMBL" id="JAMLDX010000004">
    <property type="protein sequence ID" value="MCP3730346.1"/>
    <property type="molecule type" value="Genomic_DNA"/>
</dbReference>
<dbReference type="PROSITE" id="PS00194">
    <property type="entry name" value="THIOREDOXIN_1"/>
    <property type="match status" value="1"/>
</dbReference>
<proteinExistence type="inferred from homology"/>
<comment type="caution">
    <text evidence="9">The sequence shown here is derived from an EMBL/GenBank/DDBJ whole genome shotgun (WGS) entry which is preliminary data.</text>
</comment>
<evidence type="ECO:0000256" key="1">
    <source>
        <dbReference type="ARBA" id="ARBA00008987"/>
    </source>
</evidence>
<dbReference type="InterPro" id="IPR049299">
    <property type="entry name" value="Thio2_N"/>
</dbReference>
<protein>
    <recommendedName>
        <fullName evidence="7">Thioredoxin</fullName>
    </recommendedName>
</protein>
<dbReference type="PANTHER" id="PTHR45663">
    <property type="entry name" value="GEO12009P1"/>
    <property type="match status" value="1"/>
</dbReference>
<name>A0A9X2KLF4_9SPHN</name>
<dbReference type="SUPFAM" id="SSF52833">
    <property type="entry name" value="Thioredoxin-like"/>
    <property type="match status" value="1"/>
</dbReference>
<evidence type="ECO:0000313" key="9">
    <source>
        <dbReference type="EMBL" id="MCP3730346.1"/>
    </source>
</evidence>
<dbReference type="GO" id="GO:0046872">
    <property type="term" value="F:metal ion binding"/>
    <property type="evidence" value="ECO:0007669"/>
    <property type="project" value="UniProtKB-KW"/>
</dbReference>
<dbReference type="NCBIfam" id="TIGR01068">
    <property type="entry name" value="thioredoxin"/>
    <property type="match status" value="1"/>
</dbReference>
<dbReference type="InterPro" id="IPR005746">
    <property type="entry name" value="Thioredoxin"/>
</dbReference>
<dbReference type="GO" id="GO:0015035">
    <property type="term" value="F:protein-disulfide reductase activity"/>
    <property type="evidence" value="ECO:0007669"/>
    <property type="project" value="UniProtKB-UniRule"/>
</dbReference>
<keyword evidence="2" id="KW-0813">Transport</keyword>
<gene>
    <name evidence="9" type="primary">trxC</name>
    <name evidence="9" type="ORF">M9978_07880</name>
</gene>
<keyword evidence="5" id="KW-1015">Disulfide bond</keyword>
<reference evidence="9" key="1">
    <citation type="submission" date="2022-05" db="EMBL/GenBank/DDBJ databases">
        <title>Sphingomonas sp. strain MG17 Genome sequencing and assembly.</title>
        <authorList>
            <person name="Kim I."/>
        </authorList>
    </citation>
    <scope>NUCLEOTIDE SEQUENCE</scope>
    <source>
        <strain evidence="9">MG17</strain>
    </source>
</reference>
<dbReference type="Pfam" id="PF00085">
    <property type="entry name" value="Thioredoxin"/>
    <property type="match status" value="1"/>
</dbReference>
<dbReference type="NCBIfam" id="NF008229">
    <property type="entry name" value="PRK10996.1"/>
    <property type="match status" value="1"/>
</dbReference>
<dbReference type="PROSITE" id="PS51352">
    <property type="entry name" value="THIOREDOXIN_2"/>
    <property type="match status" value="1"/>
</dbReference>
<evidence type="ECO:0000256" key="2">
    <source>
        <dbReference type="ARBA" id="ARBA00022448"/>
    </source>
</evidence>
<keyword evidence="10" id="KW-1185">Reference proteome</keyword>
<dbReference type="InterPro" id="IPR036249">
    <property type="entry name" value="Thioredoxin-like_sf"/>
</dbReference>
<evidence type="ECO:0000259" key="8">
    <source>
        <dbReference type="PROSITE" id="PS51352"/>
    </source>
</evidence>
<accession>A0A9X2KLF4</accession>
<dbReference type="InterPro" id="IPR017937">
    <property type="entry name" value="Thioredoxin_CS"/>
</dbReference>
<keyword evidence="4" id="KW-0249">Electron transport</keyword>
<dbReference type="Pfam" id="PF21352">
    <property type="entry name" value="Zn_ribbon_Thio2"/>
    <property type="match status" value="1"/>
</dbReference>
<dbReference type="Gene3D" id="3.40.30.10">
    <property type="entry name" value="Glutaredoxin"/>
    <property type="match status" value="1"/>
</dbReference>
<evidence type="ECO:0000256" key="5">
    <source>
        <dbReference type="ARBA" id="ARBA00023157"/>
    </source>
</evidence>
<sequence>MAETMIIACPNCATANRVPDERLGEGTCGRCKSALFTGAPVELDGSSFEAHATKSDIPLLIDFWAGWCGPCRQMAPWFAAAAKELEPRLRLGKLDTEAQSAIAARYQVQSIPTVIVLSKGREIGRQMGAMPQSALVQWARRVVGGA</sequence>
<feature type="domain" description="Thioredoxin" evidence="8">
    <location>
        <begin position="12"/>
        <end position="144"/>
    </location>
</feature>
<keyword evidence="3" id="KW-0479">Metal-binding</keyword>
<dbReference type="Proteomes" id="UP001139451">
    <property type="component" value="Unassembled WGS sequence"/>
</dbReference>
<dbReference type="Gene3D" id="2.30.30.380">
    <property type="entry name" value="Zn-finger domain of Sec23/24"/>
    <property type="match status" value="1"/>
</dbReference>
<evidence type="ECO:0000256" key="6">
    <source>
        <dbReference type="ARBA" id="ARBA00023284"/>
    </source>
</evidence>
<dbReference type="InterPro" id="IPR013766">
    <property type="entry name" value="Thioredoxin_domain"/>
</dbReference>
<dbReference type="CDD" id="cd02947">
    <property type="entry name" value="TRX_family"/>
    <property type="match status" value="1"/>
</dbReference>